<protein>
    <recommendedName>
        <fullName evidence="4">Probable chorismate pyruvate-lyase</fullName>
        <shortName evidence="4">CL</shortName>
        <shortName evidence="4">CPL</shortName>
        <ecNumber evidence="4">4.1.3.40</ecNumber>
    </recommendedName>
</protein>
<comment type="function">
    <text evidence="4">Removes the pyruvyl group from chorismate, with concomitant aromatization of the ring, to provide 4-hydroxybenzoate (4HB) for the ubiquinone pathway.</text>
</comment>
<dbReference type="HAMAP" id="MF_01632">
    <property type="entry name" value="UbiC"/>
    <property type="match status" value="1"/>
</dbReference>
<dbReference type="InterPro" id="IPR028978">
    <property type="entry name" value="Chorismate_lyase_/UTRA_dom_sf"/>
</dbReference>
<dbReference type="SUPFAM" id="SSF64288">
    <property type="entry name" value="Chorismate lyase-like"/>
    <property type="match status" value="1"/>
</dbReference>
<evidence type="ECO:0000256" key="4">
    <source>
        <dbReference type="HAMAP-Rule" id="MF_01632"/>
    </source>
</evidence>
<reference evidence="6" key="1">
    <citation type="journal article" date="2019" name="Int. J. Syst. Evol. Microbiol.">
        <title>The Global Catalogue of Microorganisms (GCM) 10K type strain sequencing project: providing services to taxonomists for standard genome sequencing and annotation.</title>
        <authorList>
            <consortium name="The Broad Institute Genomics Platform"/>
            <consortium name="The Broad Institute Genome Sequencing Center for Infectious Disease"/>
            <person name="Wu L."/>
            <person name="Ma J."/>
        </authorList>
    </citation>
    <scope>NUCLEOTIDE SEQUENCE [LARGE SCALE GENOMIC DNA]</scope>
    <source>
        <strain evidence="6">KCTC 32239</strain>
    </source>
</reference>
<dbReference type="Pfam" id="PF04345">
    <property type="entry name" value="Chor_lyase"/>
    <property type="match status" value="1"/>
</dbReference>
<keyword evidence="3 4" id="KW-0456">Lyase</keyword>
<comment type="subcellular location">
    <subcellularLocation>
        <location evidence="4">Cytoplasm</location>
    </subcellularLocation>
</comment>
<accession>A0ABQ3BC09</accession>
<comment type="pathway">
    <text evidence="4">Cofactor biosynthesis; ubiquinone biosynthesis.</text>
</comment>
<organism evidence="5 6">
    <name type="scientific">Cellvibrio zantedeschiae</name>
    <dbReference type="NCBI Taxonomy" id="1237077"/>
    <lineage>
        <taxon>Bacteria</taxon>
        <taxon>Pseudomonadati</taxon>
        <taxon>Pseudomonadota</taxon>
        <taxon>Gammaproteobacteria</taxon>
        <taxon>Cellvibrionales</taxon>
        <taxon>Cellvibrionaceae</taxon>
        <taxon>Cellvibrio</taxon>
    </lineage>
</organism>
<proteinExistence type="inferred from homology"/>
<keyword evidence="1 4" id="KW-0963">Cytoplasm</keyword>
<dbReference type="Gene3D" id="3.40.1410.10">
    <property type="entry name" value="Chorismate lyase-like"/>
    <property type="match status" value="1"/>
</dbReference>
<evidence type="ECO:0000256" key="2">
    <source>
        <dbReference type="ARBA" id="ARBA00022688"/>
    </source>
</evidence>
<dbReference type="EC" id="4.1.3.40" evidence="4"/>
<comment type="similarity">
    <text evidence="4">Belongs to the UbiC family.</text>
</comment>
<sequence length="174" mass="19502">MRWSVNPSLSSPLHPSTRLRSWLLDNGSLTAKLLKLSQGDFRVEVLRQLNARASLSEAQALGINPHQICLIREVILRGHNQPWVFARSVLPLSSLTGNLRHLRKQGNRPLGAFLFSQPHLKRSPIALSLISRHHAYVPEKLVGDAQIWGRRSIFSLSDKPLLVSEVFLPGFPGE</sequence>
<evidence type="ECO:0000313" key="6">
    <source>
        <dbReference type="Proteomes" id="UP000619761"/>
    </source>
</evidence>
<dbReference type="PANTHER" id="PTHR38683:SF1">
    <property type="entry name" value="CHORISMATE PYRUVATE-LYASE"/>
    <property type="match status" value="1"/>
</dbReference>
<keyword evidence="2 4" id="KW-0831">Ubiquinone biosynthesis</keyword>
<comment type="caution">
    <text evidence="5">The sequence shown here is derived from an EMBL/GenBank/DDBJ whole genome shotgun (WGS) entry which is preliminary data.</text>
</comment>
<feature type="binding site" evidence="4">
    <location>
        <position position="110"/>
    </location>
    <ligand>
        <name>substrate</name>
    </ligand>
</feature>
<dbReference type="Proteomes" id="UP000619761">
    <property type="component" value="Unassembled WGS sequence"/>
</dbReference>
<keyword evidence="6" id="KW-1185">Reference proteome</keyword>
<comment type="caution">
    <text evidence="4">Lacks conserved residue(s) required for the propagation of feature annotation.</text>
</comment>
<feature type="binding site" evidence="4">
    <location>
        <position position="72"/>
    </location>
    <ligand>
        <name>substrate</name>
    </ligand>
</feature>
<evidence type="ECO:0000313" key="5">
    <source>
        <dbReference type="EMBL" id="GGY88037.1"/>
    </source>
</evidence>
<dbReference type="EMBL" id="BMYZ01000005">
    <property type="protein sequence ID" value="GGY88037.1"/>
    <property type="molecule type" value="Genomic_DNA"/>
</dbReference>
<evidence type="ECO:0000256" key="3">
    <source>
        <dbReference type="ARBA" id="ARBA00023239"/>
    </source>
</evidence>
<feature type="binding site" evidence="4">
    <location>
        <position position="165"/>
    </location>
    <ligand>
        <name>substrate</name>
    </ligand>
</feature>
<comment type="catalytic activity">
    <reaction evidence="4">
        <text>chorismate = 4-hydroxybenzoate + pyruvate</text>
        <dbReference type="Rhea" id="RHEA:16505"/>
        <dbReference type="ChEBI" id="CHEBI:15361"/>
        <dbReference type="ChEBI" id="CHEBI:17879"/>
        <dbReference type="ChEBI" id="CHEBI:29748"/>
        <dbReference type="EC" id="4.1.3.40"/>
    </reaction>
</comment>
<gene>
    <name evidence="4 5" type="primary">ubiC</name>
    <name evidence="5" type="ORF">GCM10011613_36340</name>
</gene>
<evidence type="ECO:0000256" key="1">
    <source>
        <dbReference type="ARBA" id="ARBA00022490"/>
    </source>
</evidence>
<keyword evidence="4 5" id="KW-0670">Pyruvate</keyword>
<name>A0ABQ3BC09_9GAMM</name>
<dbReference type="InterPro" id="IPR007440">
    <property type="entry name" value="Chorismate--pyruvate_lyase"/>
</dbReference>
<dbReference type="PANTHER" id="PTHR38683">
    <property type="entry name" value="CHORISMATE PYRUVATE-LYASE"/>
    <property type="match status" value="1"/>
</dbReference>